<evidence type="ECO:0000256" key="1">
    <source>
        <dbReference type="ARBA" id="ARBA00004370"/>
    </source>
</evidence>
<dbReference type="Gene3D" id="1.20.1070.10">
    <property type="entry name" value="Rhodopsin 7-helix transmembrane proteins"/>
    <property type="match status" value="1"/>
</dbReference>
<sequence>MTNSTITVDVVFNLFSFIIETISFFVCLILLSAIIYRIIEIKYKHGQLRIDIPLILTINIICSILIKSTLQIIHITIPTLIKDYQIMTYFQETSFSRFRAYILWSVVGVLYWSYTLLAFFRFTRVIYSTKRWLHRSSLYVYVLIPCQYIFVFISLLPSLVIFNNIDLIPNEAYCTIVFSQFYFALYESSITFSIPFSIVGIFYTFIVRKMRETSAIRQGQELDRRDYIVIRRMGLNMMLLSMMALPFMIIYIKDIIQNHYESILYRVQWLSSSVGSGLFSITLPFITTRLRDILKPNGIAPINNQHMT</sequence>
<feature type="transmembrane region" description="Helical" evidence="5">
    <location>
        <begin position="140"/>
        <end position="162"/>
    </location>
</feature>
<accession>A0A813MYW1</accession>
<dbReference type="EMBL" id="CAJNOE010000013">
    <property type="protein sequence ID" value="CAF0729422.1"/>
    <property type="molecule type" value="Genomic_DNA"/>
</dbReference>
<evidence type="ECO:0000313" key="7">
    <source>
        <dbReference type="EMBL" id="CAF0729422.1"/>
    </source>
</evidence>
<dbReference type="AlphaFoldDB" id="A0A813MYW1"/>
<protein>
    <recommendedName>
        <fullName evidence="6">G-protein coupled receptors family 1 profile domain-containing protein</fullName>
    </recommendedName>
</protein>
<keyword evidence="4 5" id="KW-0472">Membrane</keyword>
<evidence type="ECO:0000256" key="2">
    <source>
        <dbReference type="ARBA" id="ARBA00022692"/>
    </source>
</evidence>
<gene>
    <name evidence="7" type="ORF">IZO911_LOCUS2739</name>
</gene>
<keyword evidence="2 5" id="KW-0812">Transmembrane</keyword>
<dbReference type="CDD" id="cd00637">
    <property type="entry name" value="7tm_classA_rhodopsin-like"/>
    <property type="match status" value="1"/>
</dbReference>
<organism evidence="7 8">
    <name type="scientific">Adineta steineri</name>
    <dbReference type="NCBI Taxonomy" id="433720"/>
    <lineage>
        <taxon>Eukaryota</taxon>
        <taxon>Metazoa</taxon>
        <taxon>Spiralia</taxon>
        <taxon>Gnathifera</taxon>
        <taxon>Rotifera</taxon>
        <taxon>Eurotatoria</taxon>
        <taxon>Bdelloidea</taxon>
        <taxon>Adinetida</taxon>
        <taxon>Adinetidae</taxon>
        <taxon>Adineta</taxon>
    </lineage>
</organism>
<feature type="transmembrane region" description="Helical" evidence="5">
    <location>
        <begin position="267"/>
        <end position="286"/>
    </location>
</feature>
<name>A0A813MYW1_9BILA</name>
<feature type="transmembrane region" description="Helical" evidence="5">
    <location>
        <begin position="101"/>
        <end position="120"/>
    </location>
</feature>
<proteinExistence type="predicted"/>
<dbReference type="GO" id="GO:0016020">
    <property type="term" value="C:membrane"/>
    <property type="evidence" value="ECO:0007669"/>
    <property type="project" value="UniProtKB-SubCell"/>
</dbReference>
<evidence type="ECO:0000256" key="4">
    <source>
        <dbReference type="ARBA" id="ARBA00023136"/>
    </source>
</evidence>
<feature type="transmembrane region" description="Helical" evidence="5">
    <location>
        <begin position="182"/>
        <end position="207"/>
    </location>
</feature>
<feature type="transmembrane region" description="Helical" evidence="5">
    <location>
        <begin position="56"/>
        <end position="81"/>
    </location>
</feature>
<reference evidence="7" key="1">
    <citation type="submission" date="2021-02" db="EMBL/GenBank/DDBJ databases">
        <authorList>
            <person name="Nowell W R."/>
        </authorList>
    </citation>
    <scope>NUCLEOTIDE SEQUENCE</scope>
</reference>
<comment type="subcellular location">
    <subcellularLocation>
        <location evidence="1">Membrane</location>
    </subcellularLocation>
</comment>
<evidence type="ECO:0000256" key="5">
    <source>
        <dbReference type="SAM" id="Phobius"/>
    </source>
</evidence>
<feature type="transmembrane region" description="Helical" evidence="5">
    <location>
        <begin position="233"/>
        <end position="252"/>
    </location>
</feature>
<evidence type="ECO:0000256" key="3">
    <source>
        <dbReference type="ARBA" id="ARBA00022989"/>
    </source>
</evidence>
<feature type="domain" description="G-protein coupled receptors family 1 profile" evidence="6">
    <location>
        <begin position="112"/>
        <end position="287"/>
    </location>
</feature>
<feature type="transmembrane region" description="Helical" evidence="5">
    <location>
        <begin position="12"/>
        <end position="36"/>
    </location>
</feature>
<dbReference type="InterPro" id="IPR017452">
    <property type="entry name" value="GPCR_Rhodpsn_7TM"/>
</dbReference>
<evidence type="ECO:0000313" key="8">
    <source>
        <dbReference type="Proteomes" id="UP000663860"/>
    </source>
</evidence>
<evidence type="ECO:0000259" key="6">
    <source>
        <dbReference type="PROSITE" id="PS50262"/>
    </source>
</evidence>
<keyword evidence="3 5" id="KW-1133">Transmembrane helix</keyword>
<comment type="caution">
    <text evidence="7">The sequence shown here is derived from an EMBL/GenBank/DDBJ whole genome shotgun (WGS) entry which is preliminary data.</text>
</comment>
<dbReference type="SUPFAM" id="SSF81321">
    <property type="entry name" value="Family A G protein-coupled receptor-like"/>
    <property type="match status" value="1"/>
</dbReference>
<dbReference type="PROSITE" id="PS50262">
    <property type="entry name" value="G_PROTEIN_RECEP_F1_2"/>
    <property type="match status" value="1"/>
</dbReference>
<dbReference type="Proteomes" id="UP000663860">
    <property type="component" value="Unassembled WGS sequence"/>
</dbReference>